<evidence type="ECO:0000256" key="4">
    <source>
        <dbReference type="ARBA" id="ARBA00022553"/>
    </source>
</evidence>
<keyword evidence="4" id="KW-0597">Phosphoprotein</keyword>
<dbReference type="PANTHER" id="PTHR43520:SF5">
    <property type="entry name" value="CATION-TRANSPORTING P-TYPE ATPASE-RELATED"/>
    <property type="match status" value="1"/>
</dbReference>
<dbReference type="PANTHER" id="PTHR43520">
    <property type="entry name" value="ATP7, ISOFORM B"/>
    <property type="match status" value="1"/>
</dbReference>
<feature type="transmembrane region" description="Helical" evidence="8">
    <location>
        <begin position="172"/>
        <end position="193"/>
    </location>
</feature>
<keyword evidence="6" id="KW-1278">Translocase</keyword>
<feature type="transmembrane region" description="Helical" evidence="8">
    <location>
        <begin position="63"/>
        <end position="87"/>
    </location>
</feature>
<gene>
    <name evidence="9" type="ORF">ACFO0J_14020</name>
</gene>
<keyword evidence="3" id="KW-1003">Cell membrane</keyword>
<evidence type="ECO:0000256" key="1">
    <source>
        <dbReference type="ARBA" id="ARBA00004651"/>
    </source>
</evidence>
<evidence type="ECO:0000256" key="5">
    <source>
        <dbReference type="ARBA" id="ARBA00022842"/>
    </source>
</evidence>
<keyword evidence="5" id="KW-0460">Magnesium</keyword>
<keyword evidence="10" id="KW-1185">Reference proteome</keyword>
<keyword evidence="7" id="KW-0406">Ion transport</keyword>
<dbReference type="Proteomes" id="UP001595756">
    <property type="component" value="Unassembled WGS sequence"/>
</dbReference>
<feature type="transmembrane region" description="Helical" evidence="8">
    <location>
        <begin position="99"/>
        <end position="121"/>
    </location>
</feature>
<reference evidence="10" key="1">
    <citation type="journal article" date="2019" name="Int. J. Syst. Evol. Microbiol.">
        <title>The Global Catalogue of Microorganisms (GCM) 10K type strain sequencing project: providing services to taxonomists for standard genome sequencing and annotation.</title>
        <authorList>
            <consortium name="The Broad Institute Genomics Platform"/>
            <consortium name="The Broad Institute Genome Sequencing Center for Infectious Disease"/>
            <person name="Wu L."/>
            <person name="Ma J."/>
        </authorList>
    </citation>
    <scope>NUCLEOTIDE SEQUENCE [LARGE SCALE GENOMIC DNA]</scope>
    <source>
        <strain evidence="10">CGMCC 1.19029</strain>
    </source>
</reference>
<evidence type="ECO:0000313" key="9">
    <source>
        <dbReference type="EMBL" id="MFC4299160.1"/>
    </source>
</evidence>
<dbReference type="RefSeq" id="WP_376813716.1">
    <property type="nucleotide sequence ID" value="NZ_JBHSDY010000010.1"/>
</dbReference>
<sequence length="320" mass="34885">MRAPSLFTPPPNMTDTMRHERRHMLARTGLAWLVMMQVMMLAFPGYLRHGARSSDAQQSLEQAIILMNWLSLILCVPLVLYCAWPVWGGAWRSLSQRRIGMDVPVALGILAAFVPSVIATWRDVGEVYFDSVSMFVAFLLTARFLEACARQAVSGQPHEGQDTELLRSADRLAFWFVCIQILLAVLVGLYWWQVQPGQAVAVTVALLVMSCPCALSMSVPAALAARHTVRLRAGADGVRDPAALDRAMRRIARQNLHGSLAWHLLMTPLAACGWVQPWVAAITMLLSSLAVAANAWRLTRPAAADAAGQAGVRPAGAVPG</sequence>
<evidence type="ECO:0000256" key="3">
    <source>
        <dbReference type="ARBA" id="ARBA00022475"/>
    </source>
</evidence>
<proteinExistence type="predicted"/>
<organism evidence="9 10">
    <name type="scientific">Castellaniella hirudinis</name>
    <dbReference type="NCBI Taxonomy" id="1144617"/>
    <lineage>
        <taxon>Bacteria</taxon>
        <taxon>Pseudomonadati</taxon>
        <taxon>Pseudomonadota</taxon>
        <taxon>Betaproteobacteria</taxon>
        <taxon>Burkholderiales</taxon>
        <taxon>Alcaligenaceae</taxon>
        <taxon>Castellaniella</taxon>
    </lineage>
</organism>
<evidence type="ECO:0000256" key="6">
    <source>
        <dbReference type="ARBA" id="ARBA00022967"/>
    </source>
</evidence>
<evidence type="ECO:0000256" key="7">
    <source>
        <dbReference type="ARBA" id="ARBA00023065"/>
    </source>
</evidence>
<feature type="transmembrane region" description="Helical" evidence="8">
    <location>
        <begin position="24"/>
        <end position="43"/>
    </location>
</feature>
<protein>
    <submittedName>
        <fullName evidence="9">Uncharacterized protein</fullName>
    </submittedName>
</protein>
<name>A0ABV8S0I0_9BURK</name>
<evidence type="ECO:0000313" key="10">
    <source>
        <dbReference type="Proteomes" id="UP001595756"/>
    </source>
</evidence>
<dbReference type="EMBL" id="JBHSDY010000010">
    <property type="protein sequence ID" value="MFC4299160.1"/>
    <property type="molecule type" value="Genomic_DNA"/>
</dbReference>
<keyword evidence="8" id="KW-1133">Transmembrane helix</keyword>
<evidence type="ECO:0000256" key="8">
    <source>
        <dbReference type="SAM" id="Phobius"/>
    </source>
</evidence>
<accession>A0ABV8S0I0</accession>
<feature type="transmembrane region" description="Helical" evidence="8">
    <location>
        <begin position="199"/>
        <end position="223"/>
    </location>
</feature>
<comment type="caution">
    <text evidence="9">The sequence shown here is derived from an EMBL/GenBank/DDBJ whole genome shotgun (WGS) entry which is preliminary data.</text>
</comment>
<evidence type="ECO:0000256" key="2">
    <source>
        <dbReference type="ARBA" id="ARBA00022448"/>
    </source>
</evidence>
<comment type="subcellular location">
    <subcellularLocation>
        <location evidence="1">Cell membrane</location>
        <topology evidence="1">Multi-pass membrane protein</topology>
    </subcellularLocation>
</comment>
<keyword evidence="8" id="KW-0472">Membrane</keyword>
<keyword evidence="2" id="KW-0813">Transport</keyword>
<feature type="transmembrane region" description="Helical" evidence="8">
    <location>
        <begin position="277"/>
        <end position="296"/>
    </location>
</feature>
<keyword evidence="8" id="KW-0812">Transmembrane</keyword>